<comment type="caution">
    <text evidence="2">The sequence shown here is derived from an EMBL/GenBank/DDBJ whole genome shotgun (WGS) entry which is preliminary data.</text>
</comment>
<evidence type="ECO:0000313" key="2">
    <source>
        <dbReference type="EMBL" id="KWV47762.1"/>
    </source>
</evidence>
<sequence>MSKHGEISTDEVSELELAQRVSSEAHEGQTDKTGNPYISHCKRVADRVEGAKEKTVAFLHDIVEKCDGWNLERLQQLGFSKGVIDAVNALTRRKDETDDQFVIRAVENKIACPVKVADLQDNLQQANAVRSDPVKYKRGLELVAMVQADPSLTGLT</sequence>
<dbReference type="Gene3D" id="1.10.3210.10">
    <property type="entry name" value="Hypothetical protein af1432"/>
    <property type="match status" value="1"/>
</dbReference>
<reference evidence="2 3" key="1">
    <citation type="submission" date="2015-11" db="EMBL/GenBank/DDBJ databases">
        <title>Draft Genome Sequence of the Strain BR 10423 (Rhizobium sp.) isolated from nodules of Mimosa pudica.</title>
        <authorList>
            <person name="Barauna A.C."/>
            <person name="Zilli J.E."/>
            <person name="Simoes-Araujo J.L."/>
            <person name="Reis V.M."/>
            <person name="James E.K."/>
            <person name="Reis F.B.Jr."/>
            <person name="Rouws L.F."/>
            <person name="Passos S.R."/>
            <person name="Gois S.R."/>
        </authorList>
    </citation>
    <scope>NUCLEOTIDE SEQUENCE [LARGE SCALE GENOMIC DNA]</scope>
    <source>
        <strain evidence="2 3">BR10423</strain>
    </source>
</reference>
<gene>
    <name evidence="2" type="ORF">AS026_13415</name>
</gene>
<organism evidence="2 3">
    <name type="scientific">Rhizobium altiplani</name>
    <dbReference type="NCBI Taxonomy" id="1864509"/>
    <lineage>
        <taxon>Bacteria</taxon>
        <taxon>Pseudomonadati</taxon>
        <taxon>Pseudomonadota</taxon>
        <taxon>Alphaproteobacteria</taxon>
        <taxon>Hyphomicrobiales</taxon>
        <taxon>Rhizobiaceae</taxon>
        <taxon>Rhizobium/Agrobacterium group</taxon>
        <taxon>Rhizobium</taxon>
    </lineage>
</organism>
<keyword evidence="3" id="KW-1185">Reference proteome</keyword>
<name>A0A125Q6F5_9HYPH</name>
<evidence type="ECO:0000313" key="3">
    <source>
        <dbReference type="Proteomes" id="UP000068164"/>
    </source>
</evidence>
<dbReference type="EMBL" id="LNCD01000103">
    <property type="protein sequence ID" value="KWV47762.1"/>
    <property type="molecule type" value="Genomic_DNA"/>
</dbReference>
<dbReference type="AlphaFoldDB" id="A0A125Q6F5"/>
<proteinExistence type="predicted"/>
<accession>A0A125Q6F5</accession>
<dbReference type="Proteomes" id="UP000068164">
    <property type="component" value="Unassembled WGS sequence"/>
</dbReference>
<evidence type="ECO:0008006" key="4">
    <source>
        <dbReference type="Google" id="ProtNLM"/>
    </source>
</evidence>
<protein>
    <recommendedName>
        <fullName evidence="4">Metal-dependent phosphohydrolase</fullName>
    </recommendedName>
</protein>
<dbReference type="SUPFAM" id="SSF109604">
    <property type="entry name" value="HD-domain/PDEase-like"/>
    <property type="match status" value="1"/>
</dbReference>
<evidence type="ECO:0000256" key="1">
    <source>
        <dbReference type="SAM" id="MobiDB-lite"/>
    </source>
</evidence>
<dbReference type="OrthoDB" id="9802385at2"/>
<feature type="region of interest" description="Disordered" evidence="1">
    <location>
        <begin position="18"/>
        <end position="38"/>
    </location>
</feature>
<dbReference type="RefSeq" id="WP_062372333.1">
    <property type="nucleotide sequence ID" value="NZ_LNCD01000103.1"/>
</dbReference>